<dbReference type="AlphaFoldDB" id="A0A543DJG9"/>
<evidence type="ECO:0000259" key="1">
    <source>
        <dbReference type="Pfam" id="PF12697"/>
    </source>
</evidence>
<accession>A0A543DJG9</accession>
<dbReference type="InterPro" id="IPR000073">
    <property type="entry name" value="AB_hydrolase_1"/>
</dbReference>
<name>A0A543DJG9_9PSEU</name>
<comment type="caution">
    <text evidence="2">The sequence shown here is derived from an EMBL/GenBank/DDBJ whole genome shotgun (WGS) entry which is preliminary data.</text>
</comment>
<dbReference type="SUPFAM" id="SSF53474">
    <property type="entry name" value="alpha/beta-Hydrolases"/>
    <property type="match status" value="1"/>
</dbReference>
<gene>
    <name evidence="2" type="ORF">FB558_5212</name>
</gene>
<dbReference type="PANTHER" id="PTHR43194:SF2">
    <property type="entry name" value="PEROXISOMAL MEMBRANE PROTEIN LPX1"/>
    <property type="match status" value="1"/>
</dbReference>
<evidence type="ECO:0000313" key="2">
    <source>
        <dbReference type="EMBL" id="TQM09453.1"/>
    </source>
</evidence>
<protein>
    <submittedName>
        <fullName evidence="2">Pimeloyl-ACP methyl ester carboxylesterase</fullName>
    </submittedName>
</protein>
<dbReference type="PRINTS" id="PR00111">
    <property type="entry name" value="ABHYDROLASE"/>
</dbReference>
<dbReference type="Gene3D" id="3.40.50.1820">
    <property type="entry name" value="alpha/beta hydrolase"/>
    <property type="match status" value="1"/>
</dbReference>
<dbReference type="GO" id="GO:0003824">
    <property type="term" value="F:catalytic activity"/>
    <property type="evidence" value="ECO:0007669"/>
    <property type="project" value="UniProtKB-ARBA"/>
</dbReference>
<dbReference type="Proteomes" id="UP000315677">
    <property type="component" value="Unassembled WGS sequence"/>
</dbReference>
<sequence length="272" mass="29364">MSSARRAGHTDMTTDRAAHVDAGGVRTWYAVHGSGDPLVYLHGAFGDSRELEPQLAAYTDHYRVYLPERRGHGRSPDVEGPFSFPVFARDTIAFLEAVVDGPVDLVGYSDGATTALHVALERPDLVRRLVLISGQYHQRGLIPGILDDPGMSDMMVGSPMATSYAEVSPDGAAHFPVIVGKIIDMALTGPTLAAEQLAGVTARTLVVSGDDDGVHLEHTIELYRSIPDSELAVVPGTSHLLAWEKPEQVTELVLRFLTTEPVPTIAPIRRAR</sequence>
<organism evidence="2 3">
    <name type="scientific">Pseudonocardia kunmingensis</name>
    <dbReference type="NCBI Taxonomy" id="630975"/>
    <lineage>
        <taxon>Bacteria</taxon>
        <taxon>Bacillati</taxon>
        <taxon>Actinomycetota</taxon>
        <taxon>Actinomycetes</taxon>
        <taxon>Pseudonocardiales</taxon>
        <taxon>Pseudonocardiaceae</taxon>
        <taxon>Pseudonocardia</taxon>
    </lineage>
</organism>
<dbReference type="Pfam" id="PF12697">
    <property type="entry name" value="Abhydrolase_6"/>
    <property type="match status" value="1"/>
</dbReference>
<reference evidence="2 3" key="1">
    <citation type="submission" date="2019-06" db="EMBL/GenBank/DDBJ databases">
        <title>Sequencing the genomes of 1000 actinobacteria strains.</title>
        <authorList>
            <person name="Klenk H.-P."/>
        </authorList>
    </citation>
    <scope>NUCLEOTIDE SEQUENCE [LARGE SCALE GENOMIC DNA]</scope>
    <source>
        <strain evidence="2 3">DSM 45301</strain>
    </source>
</reference>
<dbReference type="PANTHER" id="PTHR43194">
    <property type="entry name" value="HYDROLASE ALPHA/BETA FOLD FAMILY"/>
    <property type="match status" value="1"/>
</dbReference>
<proteinExistence type="predicted"/>
<dbReference type="InterPro" id="IPR050228">
    <property type="entry name" value="Carboxylesterase_BioH"/>
</dbReference>
<keyword evidence="3" id="KW-1185">Reference proteome</keyword>
<dbReference type="EMBL" id="VFPA01000003">
    <property type="protein sequence ID" value="TQM09453.1"/>
    <property type="molecule type" value="Genomic_DNA"/>
</dbReference>
<evidence type="ECO:0000313" key="3">
    <source>
        <dbReference type="Proteomes" id="UP000315677"/>
    </source>
</evidence>
<dbReference type="InterPro" id="IPR029058">
    <property type="entry name" value="AB_hydrolase_fold"/>
</dbReference>
<feature type="domain" description="AB hydrolase-1" evidence="1">
    <location>
        <begin position="38"/>
        <end position="251"/>
    </location>
</feature>